<proteinExistence type="predicted"/>
<protein>
    <submittedName>
        <fullName evidence="1">Uncharacterized protein</fullName>
    </submittedName>
</protein>
<dbReference type="Proteomes" id="UP000324222">
    <property type="component" value="Unassembled WGS sequence"/>
</dbReference>
<reference evidence="1 2" key="1">
    <citation type="submission" date="2019-05" db="EMBL/GenBank/DDBJ databases">
        <title>Another draft genome of Portunus trituberculatus and its Hox gene families provides insights of decapod evolution.</title>
        <authorList>
            <person name="Jeong J.-H."/>
            <person name="Song I."/>
            <person name="Kim S."/>
            <person name="Choi T."/>
            <person name="Kim D."/>
            <person name="Ryu S."/>
            <person name="Kim W."/>
        </authorList>
    </citation>
    <scope>NUCLEOTIDE SEQUENCE [LARGE SCALE GENOMIC DNA]</scope>
    <source>
        <tissue evidence="1">Muscle</tissue>
    </source>
</reference>
<dbReference type="EMBL" id="VSRR010000406">
    <property type="protein sequence ID" value="MPC15165.1"/>
    <property type="molecule type" value="Genomic_DNA"/>
</dbReference>
<accession>A0A5B7D1H3</accession>
<keyword evidence="2" id="KW-1185">Reference proteome</keyword>
<dbReference type="AlphaFoldDB" id="A0A5B7D1H3"/>
<comment type="caution">
    <text evidence="1">The sequence shown here is derived from an EMBL/GenBank/DDBJ whole genome shotgun (WGS) entry which is preliminary data.</text>
</comment>
<gene>
    <name evidence="1" type="ORF">E2C01_007949</name>
</gene>
<sequence>MLVYTSLKEFRLRIQAITLIAASPPGSTTSAAPCIPHRTSGVVLPAGQKELGAQDGSLFTCLHRKRSNGGRVL</sequence>
<evidence type="ECO:0000313" key="1">
    <source>
        <dbReference type="EMBL" id="MPC15165.1"/>
    </source>
</evidence>
<evidence type="ECO:0000313" key="2">
    <source>
        <dbReference type="Proteomes" id="UP000324222"/>
    </source>
</evidence>
<organism evidence="1 2">
    <name type="scientific">Portunus trituberculatus</name>
    <name type="common">Swimming crab</name>
    <name type="synonym">Neptunus trituberculatus</name>
    <dbReference type="NCBI Taxonomy" id="210409"/>
    <lineage>
        <taxon>Eukaryota</taxon>
        <taxon>Metazoa</taxon>
        <taxon>Ecdysozoa</taxon>
        <taxon>Arthropoda</taxon>
        <taxon>Crustacea</taxon>
        <taxon>Multicrustacea</taxon>
        <taxon>Malacostraca</taxon>
        <taxon>Eumalacostraca</taxon>
        <taxon>Eucarida</taxon>
        <taxon>Decapoda</taxon>
        <taxon>Pleocyemata</taxon>
        <taxon>Brachyura</taxon>
        <taxon>Eubrachyura</taxon>
        <taxon>Portunoidea</taxon>
        <taxon>Portunidae</taxon>
        <taxon>Portuninae</taxon>
        <taxon>Portunus</taxon>
    </lineage>
</organism>
<name>A0A5B7D1H3_PORTR</name>